<proteinExistence type="predicted"/>
<reference evidence="5" key="2">
    <citation type="journal article" date="2020" name="Nat. Commun.">
        <title>Large-scale genome sequencing of mycorrhizal fungi provides insights into the early evolution of symbiotic traits.</title>
        <authorList>
            <person name="Miyauchi S."/>
            <person name="Kiss E."/>
            <person name="Kuo A."/>
            <person name="Drula E."/>
            <person name="Kohler A."/>
            <person name="Sanchez-Garcia M."/>
            <person name="Morin E."/>
            <person name="Andreopoulos B."/>
            <person name="Barry K.W."/>
            <person name="Bonito G."/>
            <person name="Buee M."/>
            <person name="Carver A."/>
            <person name="Chen C."/>
            <person name="Cichocki N."/>
            <person name="Clum A."/>
            <person name="Culley D."/>
            <person name="Crous P.W."/>
            <person name="Fauchery L."/>
            <person name="Girlanda M."/>
            <person name="Hayes R.D."/>
            <person name="Keri Z."/>
            <person name="LaButti K."/>
            <person name="Lipzen A."/>
            <person name="Lombard V."/>
            <person name="Magnuson J."/>
            <person name="Maillard F."/>
            <person name="Murat C."/>
            <person name="Nolan M."/>
            <person name="Ohm R.A."/>
            <person name="Pangilinan J."/>
            <person name="Pereira M.F."/>
            <person name="Perotto S."/>
            <person name="Peter M."/>
            <person name="Pfister S."/>
            <person name="Riley R."/>
            <person name="Sitrit Y."/>
            <person name="Stielow J.B."/>
            <person name="Szollosi G."/>
            <person name="Zifcakova L."/>
            <person name="Stursova M."/>
            <person name="Spatafora J.W."/>
            <person name="Tedersoo L."/>
            <person name="Vaario L.M."/>
            <person name="Yamada A."/>
            <person name="Yan M."/>
            <person name="Wang P."/>
            <person name="Xu J."/>
            <person name="Bruns T."/>
            <person name="Baldrian P."/>
            <person name="Vilgalys R."/>
            <person name="Dunand C."/>
            <person name="Henrissat B."/>
            <person name="Grigoriev I.V."/>
            <person name="Hibbett D."/>
            <person name="Nagy L.G."/>
            <person name="Martin F.M."/>
        </authorList>
    </citation>
    <scope>NUCLEOTIDE SEQUENCE</scope>
    <source>
        <strain evidence="5">Prilba</strain>
    </source>
</reference>
<evidence type="ECO:0000256" key="1">
    <source>
        <dbReference type="ARBA" id="ARBA00016427"/>
    </source>
</evidence>
<dbReference type="InterPro" id="IPR001313">
    <property type="entry name" value="Pumilio_RNA-bd_rpt"/>
</dbReference>
<dbReference type="GO" id="GO:0000056">
    <property type="term" value="P:ribosomal small subunit export from nucleus"/>
    <property type="evidence" value="ECO:0007669"/>
    <property type="project" value="TreeGrafter"/>
</dbReference>
<dbReference type="Proteomes" id="UP000759537">
    <property type="component" value="Unassembled WGS sequence"/>
</dbReference>
<protein>
    <recommendedName>
        <fullName evidence="1">Nucleolar protein 9</fullName>
    </recommendedName>
    <alternativeName>
        <fullName evidence="3 4">Pumilio domain-containing protein NOP9</fullName>
    </alternativeName>
</protein>
<evidence type="ECO:0000256" key="4">
    <source>
        <dbReference type="ARBA" id="ARBA00031929"/>
    </source>
</evidence>
<comment type="caution">
    <text evidence="5">The sequence shown here is derived from an EMBL/GenBank/DDBJ whole genome shotgun (WGS) entry which is preliminary data.</text>
</comment>
<dbReference type="GO" id="GO:0003723">
    <property type="term" value="F:RNA binding"/>
    <property type="evidence" value="ECO:0007669"/>
    <property type="project" value="InterPro"/>
</dbReference>
<dbReference type="InterPro" id="IPR040000">
    <property type="entry name" value="NOP9"/>
</dbReference>
<dbReference type="Pfam" id="PF22493">
    <property type="entry name" value="PUF_NOP9"/>
    <property type="match status" value="1"/>
</dbReference>
<organism evidence="5 6">
    <name type="scientific">Russula ochroleuca</name>
    <dbReference type="NCBI Taxonomy" id="152965"/>
    <lineage>
        <taxon>Eukaryota</taxon>
        <taxon>Fungi</taxon>
        <taxon>Dikarya</taxon>
        <taxon>Basidiomycota</taxon>
        <taxon>Agaricomycotina</taxon>
        <taxon>Agaricomycetes</taxon>
        <taxon>Russulales</taxon>
        <taxon>Russulaceae</taxon>
        <taxon>Russula</taxon>
    </lineage>
</organism>
<dbReference type="PANTHER" id="PTHR13102:SF0">
    <property type="entry name" value="NUCLEOLAR PROTEIN 9"/>
    <property type="match status" value="1"/>
</dbReference>
<dbReference type="PANTHER" id="PTHR13102">
    <property type="entry name" value="NUCLEOLAR PROTEIN 9"/>
    <property type="match status" value="1"/>
</dbReference>
<dbReference type="GO" id="GO:0000480">
    <property type="term" value="P:endonucleolytic cleavage in 5'-ETS of tricistronic rRNA transcript (SSU-rRNA, 5.8S rRNA, LSU-rRNA)"/>
    <property type="evidence" value="ECO:0007669"/>
    <property type="project" value="TreeGrafter"/>
</dbReference>
<accession>A0A9P5N3J7</accession>
<evidence type="ECO:0000313" key="6">
    <source>
        <dbReference type="Proteomes" id="UP000759537"/>
    </source>
</evidence>
<evidence type="ECO:0000256" key="3">
    <source>
        <dbReference type="ARBA" id="ARBA00030932"/>
    </source>
</evidence>
<dbReference type="OrthoDB" id="10476779at2759"/>
<evidence type="ECO:0000256" key="2">
    <source>
        <dbReference type="ARBA" id="ARBA00022737"/>
    </source>
</evidence>
<keyword evidence="6" id="KW-1185">Reference proteome</keyword>
<keyword evidence="2" id="KW-0677">Repeat</keyword>
<gene>
    <name evidence="5" type="ORF">DFH94DRAFT_689665</name>
</gene>
<dbReference type="GO" id="GO:0000447">
    <property type="term" value="P:endonucleolytic cleavage in ITS1 to separate SSU-rRNA from 5.8S rRNA and LSU-rRNA from tricistronic rRNA transcript (SSU-rRNA, 5.8S rRNA, LSU-rRNA)"/>
    <property type="evidence" value="ECO:0007669"/>
    <property type="project" value="TreeGrafter"/>
</dbReference>
<dbReference type="EMBL" id="WHVB01000003">
    <property type="protein sequence ID" value="KAF8485307.1"/>
    <property type="molecule type" value="Genomic_DNA"/>
</dbReference>
<dbReference type="GO" id="GO:0000472">
    <property type="term" value="P:endonucleolytic cleavage to generate mature 5'-end of SSU-rRNA from (SSU-rRNA, 5.8S rRNA, LSU-rRNA)"/>
    <property type="evidence" value="ECO:0007669"/>
    <property type="project" value="TreeGrafter"/>
</dbReference>
<reference evidence="5" key="1">
    <citation type="submission" date="2019-10" db="EMBL/GenBank/DDBJ databases">
        <authorList>
            <consortium name="DOE Joint Genome Institute"/>
            <person name="Kuo A."/>
            <person name="Miyauchi S."/>
            <person name="Kiss E."/>
            <person name="Drula E."/>
            <person name="Kohler A."/>
            <person name="Sanchez-Garcia M."/>
            <person name="Andreopoulos B."/>
            <person name="Barry K.W."/>
            <person name="Bonito G."/>
            <person name="Buee M."/>
            <person name="Carver A."/>
            <person name="Chen C."/>
            <person name="Cichocki N."/>
            <person name="Clum A."/>
            <person name="Culley D."/>
            <person name="Crous P.W."/>
            <person name="Fauchery L."/>
            <person name="Girlanda M."/>
            <person name="Hayes R."/>
            <person name="Keri Z."/>
            <person name="LaButti K."/>
            <person name="Lipzen A."/>
            <person name="Lombard V."/>
            <person name="Magnuson J."/>
            <person name="Maillard F."/>
            <person name="Morin E."/>
            <person name="Murat C."/>
            <person name="Nolan M."/>
            <person name="Ohm R."/>
            <person name="Pangilinan J."/>
            <person name="Pereira M."/>
            <person name="Perotto S."/>
            <person name="Peter M."/>
            <person name="Riley R."/>
            <person name="Sitrit Y."/>
            <person name="Stielow B."/>
            <person name="Szollosi G."/>
            <person name="Zifcakova L."/>
            <person name="Stursova M."/>
            <person name="Spatafora J.W."/>
            <person name="Tedersoo L."/>
            <person name="Vaario L.-M."/>
            <person name="Yamada A."/>
            <person name="Yan M."/>
            <person name="Wang P."/>
            <person name="Xu J."/>
            <person name="Bruns T."/>
            <person name="Baldrian P."/>
            <person name="Vilgalys R."/>
            <person name="Henrissat B."/>
            <person name="Grigoriev I.V."/>
            <person name="Hibbett D."/>
            <person name="Nagy L.G."/>
            <person name="Martin F.M."/>
        </authorList>
    </citation>
    <scope>NUCLEOTIDE SEQUENCE</scope>
    <source>
        <strain evidence="5">Prilba</strain>
    </source>
</reference>
<evidence type="ECO:0000313" key="5">
    <source>
        <dbReference type="EMBL" id="KAF8485307.1"/>
    </source>
</evidence>
<dbReference type="AlphaFoldDB" id="A0A9P5N3J7"/>
<dbReference type="GO" id="GO:0005730">
    <property type="term" value="C:nucleolus"/>
    <property type="evidence" value="ECO:0007669"/>
    <property type="project" value="TreeGrafter"/>
</dbReference>
<dbReference type="GO" id="GO:0030688">
    <property type="term" value="C:preribosome, small subunit precursor"/>
    <property type="evidence" value="ECO:0007669"/>
    <property type="project" value="TreeGrafter"/>
</dbReference>
<dbReference type="GO" id="GO:0030686">
    <property type="term" value="C:90S preribosome"/>
    <property type="evidence" value="ECO:0007669"/>
    <property type="project" value="TreeGrafter"/>
</dbReference>
<name>A0A9P5N3J7_9AGAM</name>
<sequence length="220" mass="24104">MHPAANFVISKALERANAAQLSYALHKLLDSLGKLRRTLIERAIALNVLEDEICEAMCSAFQGGSEVLELFAIHTLLKEYAAPSSDELQVEFSEIRFRNSRDEVASNPVEPTMTRALLVKSQFRLQAPPNGLVLGIIESSASQELLTLTRHPGASQVLDAIVDGPTIPPRSRRALLRAIEAQFADVTDDRIGARVGARCRAAADPCIKLYCVFRVVRGPE</sequence>